<dbReference type="Proteomes" id="UP000009161">
    <property type="component" value="Segment"/>
</dbReference>
<organism evidence="1 2">
    <name type="scientific">Betafusellovirus yellowstonense</name>
    <dbReference type="NCBI Taxonomy" id="693629"/>
    <lineage>
        <taxon>Viruses</taxon>
        <taxon>Viruses incertae sedis</taxon>
        <taxon>Fuselloviridae</taxon>
        <taxon>Betafusellovirus</taxon>
    </lineage>
</organism>
<keyword evidence="2" id="KW-1185">Reference proteome</keyword>
<evidence type="ECO:0000313" key="1">
    <source>
        <dbReference type="EMBL" id="ACZ35813.1"/>
    </source>
</evidence>
<protein>
    <submittedName>
        <fullName evidence="1">Uncharacterized protein</fullName>
    </submittedName>
</protein>
<proteinExistence type="predicted"/>
<dbReference type="RefSeq" id="YP_003331433.1">
    <property type="nucleotide sequence ID" value="NC_013585.1"/>
</dbReference>
<sequence length="367" mass="40515">MKSLISLAVLAVFVISLIPMPISIIPSVLTTAQSSSEYDWAISAYNSNLAGYSSYEVYFTNFSYFKLNNTGFYSIAEMFNLPLNATGTFTINGSTYNFNEVIAQMALLDCGGTFCLDVNFILMGPYGPLLTLVPLESISYNPQNNFIITTCSSGNTWYATFSTEGQSESFPDFPIYPGGVITNTKADGYPVTIKFNTVPKIAVPFYYNGYITYPDVAFEVHAPSQTSFVDANPYFVVLFKLYISNELYNSELYNSAWSGQNLISADSASLSDDNGTMIGVCAPPSDIAWGADEYIYTYSYHNGLGYREYTYWFDVSYWLLGTQNGIKAFAGLNGLPLNDPQNGNFVNLITSPQQYIALPSYTYSSTG</sequence>
<accession>D1GFB2</accession>
<evidence type="ECO:0000313" key="2">
    <source>
        <dbReference type="Proteomes" id="UP000009161"/>
    </source>
</evidence>
<dbReference type="KEGG" id="vg:8676791"/>
<name>D1GFB2_9VIRU</name>
<dbReference type="GeneID" id="8676791"/>
<dbReference type="EMBL" id="FJ870917">
    <property type="protein sequence ID" value="ACZ35813.1"/>
    <property type="molecule type" value="Genomic_DNA"/>
</dbReference>
<reference evidence="1 2" key="1">
    <citation type="journal article" date="2009" name="Environ. Microbiol.">
        <title>Four newly isolated fuselloviruses from extreme geothermal environments reveal unusual morphologies and a possible interviral recombination mechanism.</title>
        <authorList>
            <person name="Redder P."/>
            <person name="Peng X."/>
            <person name="Brugger K."/>
            <person name="Shah S.A."/>
            <person name="Roesch F."/>
            <person name="Greve B."/>
            <person name="She Q."/>
            <person name="Schleper C."/>
            <person name="Forterre P."/>
            <person name="Garrett R.A."/>
            <person name="Prangishvili D."/>
        </authorList>
    </citation>
    <scope>NUCLEOTIDE SEQUENCE [LARGE SCALE GENOMIC DNA]</scope>
</reference>